<comment type="catalytic activity">
    <reaction evidence="1">
        <text>ATP + protein L-histidine = ADP + protein N-phospho-L-histidine.</text>
        <dbReference type="EC" id="2.7.13.3"/>
    </reaction>
</comment>
<dbReference type="PANTHER" id="PTHR24421:SF10">
    <property type="entry name" value="NITRATE_NITRITE SENSOR PROTEIN NARQ"/>
    <property type="match status" value="1"/>
</dbReference>
<evidence type="ECO:0000256" key="1">
    <source>
        <dbReference type="ARBA" id="ARBA00000085"/>
    </source>
</evidence>
<keyword evidence="8" id="KW-0902">Two-component regulatory system</keyword>
<dbReference type="PANTHER" id="PTHR24421">
    <property type="entry name" value="NITRATE/NITRITE SENSOR PROTEIN NARX-RELATED"/>
    <property type="match status" value="1"/>
</dbReference>
<evidence type="ECO:0000259" key="9">
    <source>
        <dbReference type="SMART" id="SM00387"/>
    </source>
</evidence>
<keyword evidence="5" id="KW-0547">Nucleotide-binding</keyword>
<evidence type="ECO:0000256" key="8">
    <source>
        <dbReference type="ARBA" id="ARBA00023012"/>
    </source>
</evidence>
<evidence type="ECO:0000256" key="6">
    <source>
        <dbReference type="ARBA" id="ARBA00022777"/>
    </source>
</evidence>
<keyword evidence="6 10" id="KW-0418">Kinase</keyword>
<keyword evidence="7" id="KW-0067">ATP-binding</keyword>
<organism evidence="10 11">
    <name type="scientific">Alicyclobacillus cycloheptanicus</name>
    <dbReference type="NCBI Taxonomy" id="1457"/>
    <lineage>
        <taxon>Bacteria</taxon>
        <taxon>Bacillati</taxon>
        <taxon>Bacillota</taxon>
        <taxon>Bacilli</taxon>
        <taxon>Bacillales</taxon>
        <taxon>Alicyclobacillaceae</taxon>
        <taxon>Alicyclobacillus</taxon>
    </lineage>
</organism>
<keyword evidence="11" id="KW-1185">Reference proteome</keyword>
<dbReference type="InterPro" id="IPR050482">
    <property type="entry name" value="Sensor_HK_TwoCompSys"/>
</dbReference>
<dbReference type="Gene3D" id="3.30.565.10">
    <property type="entry name" value="Histidine kinase-like ATPase, C-terminal domain"/>
    <property type="match status" value="1"/>
</dbReference>
<dbReference type="EC" id="2.7.13.3" evidence="2"/>
<evidence type="ECO:0000313" key="10">
    <source>
        <dbReference type="EMBL" id="MDQ0189679.1"/>
    </source>
</evidence>
<dbReference type="EMBL" id="JAUSTP010000009">
    <property type="protein sequence ID" value="MDQ0189679.1"/>
    <property type="molecule type" value="Genomic_DNA"/>
</dbReference>
<dbReference type="InterPro" id="IPR011712">
    <property type="entry name" value="Sig_transdc_His_kin_sub3_dim/P"/>
</dbReference>
<protein>
    <recommendedName>
        <fullName evidence="2">histidine kinase</fullName>
        <ecNumber evidence="2">2.7.13.3</ecNumber>
    </recommendedName>
</protein>
<proteinExistence type="predicted"/>
<evidence type="ECO:0000313" key="11">
    <source>
        <dbReference type="Proteomes" id="UP001232973"/>
    </source>
</evidence>
<dbReference type="InterPro" id="IPR003594">
    <property type="entry name" value="HATPase_dom"/>
</dbReference>
<dbReference type="SUPFAM" id="SSF55874">
    <property type="entry name" value="ATPase domain of HSP90 chaperone/DNA topoisomerase II/histidine kinase"/>
    <property type="match status" value="1"/>
</dbReference>
<keyword evidence="4" id="KW-0808">Transferase</keyword>
<keyword evidence="3" id="KW-0597">Phosphoprotein</keyword>
<name>A0ABT9XI25_9BACL</name>
<dbReference type="Pfam" id="PF02518">
    <property type="entry name" value="HATPase_c"/>
    <property type="match status" value="1"/>
</dbReference>
<dbReference type="InterPro" id="IPR036890">
    <property type="entry name" value="HATPase_C_sf"/>
</dbReference>
<evidence type="ECO:0000256" key="4">
    <source>
        <dbReference type="ARBA" id="ARBA00022679"/>
    </source>
</evidence>
<comment type="caution">
    <text evidence="10">The sequence shown here is derived from an EMBL/GenBank/DDBJ whole genome shotgun (WGS) entry which is preliminary data.</text>
</comment>
<dbReference type="Gene3D" id="1.20.5.1930">
    <property type="match status" value="1"/>
</dbReference>
<feature type="domain" description="Histidine kinase/HSP90-like ATPase" evidence="9">
    <location>
        <begin position="185"/>
        <end position="276"/>
    </location>
</feature>
<dbReference type="RefSeq" id="WP_274454609.1">
    <property type="nucleotide sequence ID" value="NZ_CP067097.1"/>
</dbReference>
<dbReference type="Pfam" id="PF07730">
    <property type="entry name" value="HisKA_3"/>
    <property type="match status" value="1"/>
</dbReference>
<evidence type="ECO:0000256" key="5">
    <source>
        <dbReference type="ARBA" id="ARBA00022741"/>
    </source>
</evidence>
<gene>
    <name evidence="10" type="ORF">J2S03_001524</name>
</gene>
<evidence type="ECO:0000256" key="2">
    <source>
        <dbReference type="ARBA" id="ARBA00012438"/>
    </source>
</evidence>
<dbReference type="GO" id="GO:0016301">
    <property type="term" value="F:kinase activity"/>
    <property type="evidence" value="ECO:0007669"/>
    <property type="project" value="UniProtKB-KW"/>
</dbReference>
<reference evidence="10 11" key="1">
    <citation type="submission" date="2023-07" db="EMBL/GenBank/DDBJ databases">
        <title>Genomic Encyclopedia of Type Strains, Phase IV (KMG-IV): sequencing the most valuable type-strain genomes for metagenomic binning, comparative biology and taxonomic classification.</title>
        <authorList>
            <person name="Goeker M."/>
        </authorList>
    </citation>
    <scope>NUCLEOTIDE SEQUENCE [LARGE SCALE GENOMIC DNA]</scope>
    <source>
        <strain evidence="10 11">DSM 4006</strain>
    </source>
</reference>
<dbReference type="SMART" id="SM00387">
    <property type="entry name" value="HATPase_c"/>
    <property type="match status" value="1"/>
</dbReference>
<accession>A0ABT9XI25</accession>
<dbReference type="CDD" id="cd16917">
    <property type="entry name" value="HATPase_UhpB-NarQ-NarX-like"/>
    <property type="match status" value="1"/>
</dbReference>
<evidence type="ECO:0000256" key="3">
    <source>
        <dbReference type="ARBA" id="ARBA00022553"/>
    </source>
</evidence>
<sequence length="276" mass="31572">MTPTRIKWTLFIVPALVIGGFETIRHTLLEQALPMELGNWITALIDAFVIALITRRLFQQYVNTEKELGKERESRAVFEERERLVKVLHDQIAQSIFYSGVQLDGAKKLAEQHGDKTLKVKLDDVHLSLREIDENVRQSIFNLKHNTIEAVNFEDRVRSYLNNTLSARQISWDLQFPDALPLTPWEQVQLFGILQESVTNVIKHANASTILVSLDVQETNPAKWTFRVRDNGIGFDLDAVRERRYGLDIIANRARDIGAEILVESDNTGTSVCVRH</sequence>
<evidence type="ECO:0000256" key="7">
    <source>
        <dbReference type="ARBA" id="ARBA00022840"/>
    </source>
</evidence>
<dbReference type="Proteomes" id="UP001232973">
    <property type="component" value="Unassembled WGS sequence"/>
</dbReference>